<keyword evidence="3" id="KW-0520">NAD</keyword>
<keyword evidence="2" id="KW-0677">Repeat</keyword>
<dbReference type="GO" id="GO:0006952">
    <property type="term" value="P:defense response"/>
    <property type="evidence" value="ECO:0007669"/>
    <property type="project" value="InterPro"/>
</dbReference>
<gene>
    <name evidence="7" type="ORF">LSAT_V11C100038000</name>
</gene>
<dbReference type="InterPro" id="IPR044974">
    <property type="entry name" value="Disease_R_plants"/>
</dbReference>
<dbReference type="GO" id="GO:0043531">
    <property type="term" value="F:ADP binding"/>
    <property type="evidence" value="ECO:0007669"/>
    <property type="project" value="InterPro"/>
</dbReference>
<evidence type="ECO:0000256" key="2">
    <source>
        <dbReference type="ARBA" id="ARBA00022737"/>
    </source>
</evidence>
<evidence type="ECO:0000259" key="6">
    <source>
        <dbReference type="PROSITE" id="PS50104"/>
    </source>
</evidence>
<dbReference type="SUPFAM" id="SSF52058">
    <property type="entry name" value="L domain-like"/>
    <property type="match status" value="1"/>
</dbReference>
<dbReference type="InterPro" id="IPR027417">
    <property type="entry name" value="P-loop_NTPase"/>
</dbReference>
<feature type="signal peptide" evidence="5">
    <location>
        <begin position="1"/>
        <end position="22"/>
    </location>
</feature>
<feature type="compositionally biased region" description="Low complexity" evidence="4">
    <location>
        <begin position="18"/>
        <end position="33"/>
    </location>
</feature>
<dbReference type="SUPFAM" id="SSF52540">
    <property type="entry name" value="P-loop containing nucleoside triphosphate hydrolases"/>
    <property type="match status" value="1"/>
</dbReference>
<feature type="region of interest" description="Disordered" evidence="4">
    <location>
        <begin position="18"/>
        <end position="40"/>
    </location>
</feature>
<dbReference type="PANTHER" id="PTHR11017">
    <property type="entry name" value="LEUCINE-RICH REPEAT-CONTAINING PROTEIN"/>
    <property type="match status" value="1"/>
</dbReference>
<dbReference type="InterPro" id="IPR058192">
    <property type="entry name" value="WHD_ROQ1-like"/>
</dbReference>
<organism evidence="7 8">
    <name type="scientific">Lactuca sativa</name>
    <name type="common">Garden lettuce</name>
    <dbReference type="NCBI Taxonomy" id="4236"/>
    <lineage>
        <taxon>Eukaryota</taxon>
        <taxon>Viridiplantae</taxon>
        <taxon>Streptophyta</taxon>
        <taxon>Embryophyta</taxon>
        <taxon>Tracheophyta</taxon>
        <taxon>Spermatophyta</taxon>
        <taxon>Magnoliopsida</taxon>
        <taxon>eudicotyledons</taxon>
        <taxon>Gunneridae</taxon>
        <taxon>Pentapetalae</taxon>
        <taxon>asterids</taxon>
        <taxon>campanulids</taxon>
        <taxon>Asterales</taxon>
        <taxon>Asteraceae</taxon>
        <taxon>Cichorioideae</taxon>
        <taxon>Cichorieae</taxon>
        <taxon>Lactucinae</taxon>
        <taxon>Lactuca</taxon>
    </lineage>
</organism>
<dbReference type="Pfam" id="PF01582">
    <property type="entry name" value="TIR"/>
    <property type="match status" value="1"/>
</dbReference>
<dbReference type="Gene3D" id="1.10.8.430">
    <property type="entry name" value="Helical domain of apoptotic protease-activating factors"/>
    <property type="match status" value="1"/>
</dbReference>
<evidence type="ECO:0000256" key="5">
    <source>
        <dbReference type="SAM" id="SignalP"/>
    </source>
</evidence>
<feature type="domain" description="TIR" evidence="6">
    <location>
        <begin position="43"/>
        <end position="218"/>
    </location>
</feature>
<dbReference type="EMBL" id="NBSK02000001">
    <property type="protein sequence ID" value="KAJ0227006.1"/>
    <property type="molecule type" value="Genomic_DNA"/>
</dbReference>
<dbReference type="SUPFAM" id="SSF52200">
    <property type="entry name" value="Toll/Interleukin receptor TIR domain"/>
    <property type="match status" value="1"/>
</dbReference>
<protein>
    <recommendedName>
        <fullName evidence="6">TIR domain-containing protein</fullName>
    </recommendedName>
</protein>
<dbReference type="AlphaFoldDB" id="A0A9R1WQT4"/>
<keyword evidence="5" id="KW-0732">Signal</keyword>
<name>A0A9R1WQT4_LACSA</name>
<dbReference type="FunFam" id="3.40.50.10140:FF:000007">
    <property type="entry name" value="Disease resistance protein (TIR-NBS-LRR class)"/>
    <property type="match status" value="1"/>
</dbReference>
<keyword evidence="1" id="KW-0433">Leucine-rich repeat</keyword>
<dbReference type="PROSITE" id="PS50104">
    <property type="entry name" value="TIR"/>
    <property type="match status" value="1"/>
</dbReference>
<accession>A0A9R1WQT4</accession>
<dbReference type="InterPro" id="IPR002182">
    <property type="entry name" value="NB-ARC"/>
</dbReference>
<keyword evidence="8" id="KW-1185">Reference proteome</keyword>
<proteinExistence type="predicted"/>
<dbReference type="InterPro" id="IPR000157">
    <property type="entry name" value="TIR_dom"/>
</dbReference>
<dbReference type="InterPro" id="IPR042197">
    <property type="entry name" value="Apaf_helical"/>
</dbReference>
<evidence type="ECO:0000313" key="8">
    <source>
        <dbReference type="Proteomes" id="UP000235145"/>
    </source>
</evidence>
<dbReference type="GO" id="GO:0007165">
    <property type="term" value="P:signal transduction"/>
    <property type="evidence" value="ECO:0007669"/>
    <property type="project" value="InterPro"/>
</dbReference>
<dbReference type="PANTHER" id="PTHR11017:SF313">
    <property type="entry name" value="TIR DOMAIN, P-LOOP CONTAINING NUCLEOSIDE TRIPHOSPHATE HYDROLASE"/>
    <property type="match status" value="1"/>
</dbReference>
<dbReference type="Gene3D" id="3.80.10.10">
    <property type="entry name" value="Ribonuclease Inhibitor"/>
    <property type="match status" value="1"/>
</dbReference>
<dbReference type="Proteomes" id="UP000235145">
    <property type="component" value="Unassembled WGS sequence"/>
</dbReference>
<evidence type="ECO:0000256" key="3">
    <source>
        <dbReference type="ARBA" id="ARBA00023027"/>
    </source>
</evidence>
<dbReference type="Gene3D" id="3.40.50.10140">
    <property type="entry name" value="Toll/interleukin-1 receptor homology (TIR) domain"/>
    <property type="match status" value="1"/>
</dbReference>
<dbReference type="Pfam" id="PF23282">
    <property type="entry name" value="WHD_ROQ1"/>
    <property type="match status" value="1"/>
</dbReference>
<evidence type="ECO:0000313" key="7">
    <source>
        <dbReference type="EMBL" id="KAJ0227006.1"/>
    </source>
</evidence>
<sequence length="875" mass="100158">MKVINSLLIMVVLSELPEGSSSSSLTHGHSSPTCGRSSSTDGHRYDVFLSFRGVDTRHSFTDHLHKALIHANITTFLDNEEIETGEDLKPELESAIKASRASIIVLSKNYVSSTWCLDELVLILEQRMTSNHIVIPIFYHVEPTHVRKQQSSFGDAMAKHKQTMEAETNVNKRSQWAQKMDRWNKALIEAANLKGYDVHGRLETEFIEEIVKDIHRRLHVRSRSVRQQLIGMEYHIKHTHYYGNRLDREDILTITGIGWIGKTSLAKHIYDLYWHEFSTSSCIEDISRRCDGKFNGLLDIQKQLWDDISKKKIENALARKRVFIVLDDINTIDQLDALLGNKGFHPGSKIILTTKERWITQSFALFKTNIKPKHVERFRKGLCRTESCQLLCSHAFMCNHPKAGYEEVLEKLVKYCQGHPLALKVLGKSLHNRDVAYWEGCIHGLKKETNSYINNVLRMSFESLPSNNDKELFKHIACFFVGMDRDVTETILEACNINTRYGIINLINRCLLSIGRKMNLRCIKMGRFEVLQESLDKPWKRSRLWCHEESFKVSKKEKGKGNILGLALDMRMVEKEKSGASFELDTLSNMDNLMLLQLNYVHMNGSYENFPEELRCLCMHGYHLNSIPLNLPMENLVALDMSYSNIESFVFCDSNPQRHEKRQKLSGSCLKQKRVLGSLKILNLSFCKQLRSLGDFDQLPALERLIVRNCIGLNEVCESIGQCVKLVLIDLSYCNKLEKIQKITSMLANVKIMFLEGCNLGESRIKIRDIDLQERLKANDIDVNTITSSSAFGGAIPSDLKFSAFSLPRSLVSSLHFSCLSMLKHLYLDGNLIDSMPICVRTLPRLEILSMTVQKKCQLVTKTIWSLTIECIVTK</sequence>
<evidence type="ECO:0000256" key="4">
    <source>
        <dbReference type="SAM" id="MobiDB-lite"/>
    </source>
</evidence>
<dbReference type="InterPro" id="IPR035897">
    <property type="entry name" value="Toll_tir_struct_dom_sf"/>
</dbReference>
<dbReference type="InterPro" id="IPR032675">
    <property type="entry name" value="LRR_dom_sf"/>
</dbReference>
<comment type="caution">
    <text evidence="7">The sequence shown here is derived from an EMBL/GenBank/DDBJ whole genome shotgun (WGS) entry which is preliminary data.</text>
</comment>
<dbReference type="Gene3D" id="3.40.50.300">
    <property type="entry name" value="P-loop containing nucleotide triphosphate hydrolases"/>
    <property type="match status" value="1"/>
</dbReference>
<reference evidence="7 8" key="1">
    <citation type="journal article" date="2017" name="Nat. Commun.">
        <title>Genome assembly with in vitro proximity ligation data and whole-genome triplication in lettuce.</title>
        <authorList>
            <person name="Reyes-Chin-Wo S."/>
            <person name="Wang Z."/>
            <person name="Yang X."/>
            <person name="Kozik A."/>
            <person name="Arikit S."/>
            <person name="Song C."/>
            <person name="Xia L."/>
            <person name="Froenicke L."/>
            <person name="Lavelle D.O."/>
            <person name="Truco M.J."/>
            <person name="Xia R."/>
            <person name="Zhu S."/>
            <person name="Xu C."/>
            <person name="Xu H."/>
            <person name="Xu X."/>
            <person name="Cox K."/>
            <person name="Korf I."/>
            <person name="Meyers B.C."/>
            <person name="Michelmore R.W."/>
        </authorList>
    </citation>
    <scope>NUCLEOTIDE SEQUENCE [LARGE SCALE GENOMIC DNA]</scope>
    <source>
        <strain evidence="8">cv. Salinas</strain>
        <tissue evidence="7">Seedlings</tissue>
    </source>
</reference>
<evidence type="ECO:0000256" key="1">
    <source>
        <dbReference type="ARBA" id="ARBA00022614"/>
    </source>
</evidence>
<dbReference type="SMART" id="SM00255">
    <property type="entry name" value="TIR"/>
    <property type="match status" value="1"/>
</dbReference>
<dbReference type="Pfam" id="PF00931">
    <property type="entry name" value="NB-ARC"/>
    <property type="match status" value="1"/>
</dbReference>
<dbReference type="PRINTS" id="PR00364">
    <property type="entry name" value="DISEASERSIST"/>
</dbReference>
<feature type="chain" id="PRO_5040226455" description="TIR domain-containing protein" evidence="5">
    <location>
        <begin position="23"/>
        <end position="875"/>
    </location>
</feature>